<name>E6PHT9_9ZZZZ</name>
<proteinExistence type="predicted"/>
<reference evidence="2" key="1">
    <citation type="submission" date="2009-10" db="EMBL/GenBank/DDBJ databases">
        <title>Diversity of trophic interactions inside an arsenic-rich microbial ecosystem.</title>
        <authorList>
            <person name="Bertin P.N."/>
            <person name="Heinrich-Salmeron A."/>
            <person name="Pelletier E."/>
            <person name="Goulhen-Chollet F."/>
            <person name="Arsene-Ploetze F."/>
            <person name="Gallien S."/>
            <person name="Calteau A."/>
            <person name="Vallenet D."/>
            <person name="Casiot C."/>
            <person name="Chane-Woon-Ming B."/>
            <person name="Giloteaux L."/>
            <person name="Barakat M."/>
            <person name="Bonnefoy V."/>
            <person name="Bruneel O."/>
            <person name="Chandler M."/>
            <person name="Cleiss J."/>
            <person name="Duran R."/>
            <person name="Elbaz-Poulichet F."/>
            <person name="Fonknechten N."/>
            <person name="Lauga B."/>
            <person name="Mornico D."/>
            <person name="Ortet P."/>
            <person name="Schaeffer C."/>
            <person name="Siguier P."/>
            <person name="Alexander Thil Smith A."/>
            <person name="Van Dorsselaer A."/>
            <person name="Weissenbach J."/>
            <person name="Medigue C."/>
            <person name="Le Paslier D."/>
        </authorList>
    </citation>
    <scope>NUCLEOTIDE SEQUENCE</scope>
</reference>
<dbReference type="SMART" id="SM00974">
    <property type="entry name" value="T5orf172"/>
    <property type="match status" value="1"/>
</dbReference>
<comment type="caution">
    <text evidence="2">The sequence shown here is derived from an EMBL/GenBank/DDBJ whole genome shotgun (WGS) entry which is preliminary data.</text>
</comment>
<evidence type="ECO:0000259" key="1">
    <source>
        <dbReference type="SMART" id="SM00974"/>
    </source>
</evidence>
<protein>
    <recommendedName>
        <fullName evidence="1">Bacteriophage T5 Orf172 DNA-binding domain-containing protein</fullName>
    </recommendedName>
</protein>
<dbReference type="EMBL" id="CABL01000019">
    <property type="protein sequence ID" value="CBH76027.1"/>
    <property type="molecule type" value="Genomic_DNA"/>
</dbReference>
<gene>
    <name evidence="2" type="ORF">CARN1_0507</name>
</gene>
<feature type="domain" description="Bacteriophage T5 Orf172 DNA-binding" evidence="1">
    <location>
        <begin position="301"/>
        <end position="392"/>
    </location>
</feature>
<accession>E6PHT9</accession>
<evidence type="ECO:0000313" key="2">
    <source>
        <dbReference type="EMBL" id="CBH76027.1"/>
    </source>
</evidence>
<sequence>MSEKPGRFADIFAEQDTLGLLAQKQAGPTRSGEEEIVVGQFEAINAFVDEHGFAAGSTENGRSPSLQEYTLEGNLEAFQASEDYRKLLAPFDRHSLLGPATVAAPIPTTIDDILASDDPLLASPAEDIFDLKHVPDPRTKATAPDEVARRKPCADFERFAPIFAELKEDLKAHRRSTKRFEGEATIKPGAAFILGGIIAYVAAVDERERRGKDYNGRIRVIFDNGTESNYLWRSFARAFYEDEKGRQILETAPTVSGPLFGGAGYVSGPLFTGEPDVDEFGEVKGTVYIVESLSEDPNIVALKGKLYKIGFTTQPIERRLADVEKDPTFLCAKVQLRATYDTNFNARKLEQMLHQFFAHANLQIEVVLGKHIVPKEWFVVPFDLVEEAVQRILDRSIVNYRYDAVSRKILPR</sequence>
<dbReference type="InterPro" id="IPR018306">
    <property type="entry name" value="Phage_T5_Orf172_DNA-bd"/>
</dbReference>
<dbReference type="Pfam" id="PF13455">
    <property type="entry name" value="MUG113"/>
    <property type="match status" value="1"/>
</dbReference>
<organism evidence="2">
    <name type="scientific">mine drainage metagenome</name>
    <dbReference type="NCBI Taxonomy" id="410659"/>
    <lineage>
        <taxon>unclassified sequences</taxon>
        <taxon>metagenomes</taxon>
        <taxon>ecological metagenomes</taxon>
    </lineage>
</organism>
<dbReference type="AlphaFoldDB" id="E6PHT9"/>